<keyword evidence="5" id="KW-0236">DNA replication inhibitor</keyword>
<keyword evidence="2" id="KW-0235">DNA replication</keyword>
<dbReference type="GO" id="GO:0046872">
    <property type="term" value="F:metal ion binding"/>
    <property type="evidence" value="ECO:0007669"/>
    <property type="project" value="UniProtKB-KW"/>
</dbReference>
<organism evidence="6 7">
    <name type="scientific">Desulfocucumis palustris</name>
    <dbReference type="NCBI Taxonomy" id="1898651"/>
    <lineage>
        <taxon>Bacteria</taxon>
        <taxon>Bacillati</taxon>
        <taxon>Bacillota</taxon>
        <taxon>Clostridia</taxon>
        <taxon>Eubacteriales</taxon>
        <taxon>Desulfocucumaceae</taxon>
        <taxon>Desulfocucumis</taxon>
    </lineage>
</organism>
<evidence type="ECO:0000256" key="4">
    <source>
        <dbReference type="ARBA" id="ARBA00022833"/>
    </source>
</evidence>
<keyword evidence="7" id="KW-1185">Reference proteome</keyword>
<evidence type="ECO:0000256" key="2">
    <source>
        <dbReference type="ARBA" id="ARBA00022705"/>
    </source>
</evidence>
<dbReference type="Pfam" id="PF06156">
    <property type="entry name" value="YabA"/>
    <property type="match status" value="1"/>
</dbReference>
<keyword evidence="3" id="KW-0479">Metal-binding</keyword>
<evidence type="ECO:0000256" key="1">
    <source>
        <dbReference type="ARBA" id="ARBA00022490"/>
    </source>
</evidence>
<keyword evidence="1" id="KW-0963">Cytoplasm</keyword>
<evidence type="ECO:0000313" key="6">
    <source>
        <dbReference type="EMBL" id="GBF34367.1"/>
    </source>
</evidence>
<dbReference type="AlphaFoldDB" id="A0A2L2XDE6"/>
<dbReference type="EMBL" id="BFAV01000140">
    <property type="protein sequence ID" value="GBF34367.1"/>
    <property type="molecule type" value="Genomic_DNA"/>
</dbReference>
<evidence type="ECO:0000256" key="3">
    <source>
        <dbReference type="ARBA" id="ARBA00022723"/>
    </source>
</evidence>
<evidence type="ECO:0000313" key="7">
    <source>
        <dbReference type="Proteomes" id="UP000239549"/>
    </source>
</evidence>
<keyword evidence="4" id="KW-0862">Zinc</keyword>
<protein>
    <submittedName>
        <fullName evidence="6">DNA replication intiation control protein YabA</fullName>
    </submittedName>
</protein>
<dbReference type="GO" id="GO:0006260">
    <property type="term" value="P:DNA replication"/>
    <property type="evidence" value="ECO:0007669"/>
    <property type="project" value="UniProtKB-KW"/>
</dbReference>
<sequence length="97" mass="10793">MKIQDISRDLSKIKKYVHTLEDENLKLKGELARQILGDAGVEIAAGEVITDETTGEGIANLTRLYERGFHICSLNFGSRRGDQCLFCAALLRRPEGD</sequence>
<name>A0A2L2XDE6_9FIRM</name>
<reference evidence="7" key="1">
    <citation type="submission" date="2018-02" db="EMBL/GenBank/DDBJ databases">
        <title>Genome sequence of Desulfocucumis palustris strain NAW-5.</title>
        <authorList>
            <person name="Watanabe M."/>
            <person name="Kojima H."/>
            <person name="Fukui M."/>
        </authorList>
    </citation>
    <scope>NUCLEOTIDE SEQUENCE [LARGE SCALE GENOMIC DNA]</scope>
    <source>
        <strain evidence="7">NAW-5</strain>
    </source>
</reference>
<accession>A0A2L2XDE6</accession>
<gene>
    <name evidence="6" type="ORF">DCCM_3479</name>
</gene>
<dbReference type="InterPro" id="IPR010377">
    <property type="entry name" value="YabA"/>
</dbReference>
<comment type="caution">
    <text evidence="6">The sequence shown here is derived from an EMBL/GenBank/DDBJ whole genome shotgun (WGS) entry which is preliminary data.</text>
</comment>
<evidence type="ECO:0000256" key="5">
    <source>
        <dbReference type="ARBA" id="ARBA00022880"/>
    </source>
</evidence>
<dbReference type="GO" id="GO:0008156">
    <property type="term" value="P:negative regulation of DNA replication"/>
    <property type="evidence" value="ECO:0007669"/>
    <property type="project" value="UniProtKB-KW"/>
</dbReference>
<dbReference type="Proteomes" id="UP000239549">
    <property type="component" value="Unassembled WGS sequence"/>
</dbReference>
<proteinExistence type="predicted"/>